<keyword evidence="1" id="KW-0812">Transmembrane</keyword>
<dbReference type="EMBL" id="OD012471">
    <property type="protein sequence ID" value="CAD7417002.1"/>
    <property type="molecule type" value="Genomic_DNA"/>
</dbReference>
<evidence type="ECO:0000256" key="1">
    <source>
        <dbReference type="SAM" id="Phobius"/>
    </source>
</evidence>
<keyword evidence="1" id="KW-0472">Membrane</keyword>
<dbReference type="AlphaFoldDB" id="A0A7R9HCP5"/>
<gene>
    <name evidence="2" type="ORF">TPSB3V08_LOCUS11453</name>
</gene>
<reference evidence="2" key="1">
    <citation type="submission" date="2020-11" db="EMBL/GenBank/DDBJ databases">
        <authorList>
            <person name="Tran Van P."/>
        </authorList>
    </citation>
    <scope>NUCLEOTIDE SEQUENCE</scope>
</reference>
<keyword evidence="1" id="KW-1133">Transmembrane helix</keyword>
<feature type="transmembrane region" description="Helical" evidence="1">
    <location>
        <begin position="32"/>
        <end position="49"/>
    </location>
</feature>
<organism evidence="2">
    <name type="scientific">Timema poppense</name>
    <name type="common">Walking stick</name>
    <dbReference type="NCBI Taxonomy" id="170557"/>
    <lineage>
        <taxon>Eukaryota</taxon>
        <taxon>Metazoa</taxon>
        <taxon>Ecdysozoa</taxon>
        <taxon>Arthropoda</taxon>
        <taxon>Hexapoda</taxon>
        <taxon>Insecta</taxon>
        <taxon>Pterygota</taxon>
        <taxon>Neoptera</taxon>
        <taxon>Polyneoptera</taxon>
        <taxon>Phasmatodea</taxon>
        <taxon>Timematodea</taxon>
        <taxon>Timematoidea</taxon>
        <taxon>Timematidae</taxon>
        <taxon>Timema</taxon>
    </lineage>
</organism>
<accession>A0A7R9HCP5</accession>
<proteinExistence type="predicted"/>
<name>A0A7R9HCP5_TIMPO</name>
<sequence length="70" mass="7947">MARMLEMEQALLLDETTAKVKIRRKTLPGRRWLLLLLLPLGSLLYILNIPTPNIHVHLPGGLPPSNYHTP</sequence>
<evidence type="ECO:0000313" key="2">
    <source>
        <dbReference type="EMBL" id="CAD7417002.1"/>
    </source>
</evidence>
<protein>
    <submittedName>
        <fullName evidence="2">Uncharacterized protein</fullName>
    </submittedName>
</protein>